<accession>A0A5C3NJY8</accession>
<dbReference type="OrthoDB" id="3256662at2759"/>
<dbReference type="EMBL" id="ML213503">
    <property type="protein sequence ID" value="TFK56796.1"/>
    <property type="molecule type" value="Genomic_DNA"/>
</dbReference>
<keyword evidence="2" id="KW-1185">Reference proteome</keyword>
<evidence type="ECO:0000313" key="1">
    <source>
        <dbReference type="EMBL" id="TFK56796.1"/>
    </source>
</evidence>
<sequence length="500" mass="57048">MLLHTWHSTERREGEKTLVEVPEDIWVQVFEHLGSATKDRKQYKDELASISLVCRSFCVICHPLLFRDVKFDVSSIHRGDGDDLRQLSWCQHVIGNMGKPATVGLSVKSYTLWNSRASEEPDIRALMKRHIYVIPFLRNLRDLTLKSLVLDGSFLETIEAVHTLESLVIRDCSILGKARQSWVPRPLRRLQHLDFVCKHCDPSIRSSFVQLVVVPSLRIFRSCDTEFFELCLTHIRDLPLVELGAPISLESDSQQLLIAFLNNALTIGKLHLYPVDVPIGDHSHSVQGLNEQALPSLSWVLCPPFCLADLVPNRPVHGIQVVGDVGWQDTSDPVMLRIMESSAVIRHLCLRRFTYRLLLPLRDKFPHLETLHIYDGAGDHPAEEFVIADDDLPSSIRGLSLTLSRHAIFRVSSQIRFRYYPFDGKLLDKDAYAGASNSFARALPNLTILSVDFMEEWRRPDTTSNWRQTLFSEDELAHRRTAVDHQYGDCGIISDMNVSW</sequence>
<proteinExistence type="predicted"/>
<dbReference type="Proteomes" id="UP000305948">
    <property type="component" value="Unassembled WGS sequence"/>
</dbReference>
<name>A0A5C3NJY8_9AGAM</name>
<dbReference type="SUPFAM" id="SSF52047">
    <property type="entry name" value="RNI-like"/>
    <property type="match status" value="1"/>
</dbReference>
<evidence type="ECO:0000313" key="2">
    <source>
        <dbReference type="Proteomes" id="UP000305948"/>
    </source>
</evidence>
<dbReference type="AlphaFoldDB" id="A0A5C3NJY8"/>
<reference evidence="1 2" key="1">
    <citation type="journal article" date="2019" name="Nat. Ecol. Evol.">
        <title>Megaphylogeny resolves global patterns of mushroom evolution.</title>
        <authorList>
            <person name="Varga T."/>
            <person name="Krizsan K."/>
            <person name="Foldi C."/>
            <person name="Dima B."/>
            <person name="Sanchez-Garcia M."/>
            <person name="Sanchez-Ramirez S."/>
            <person name="Szollosi G.J."/>
            <person name="Szarkandi J.G."/>
            <person name="Papp V."/>
            <person name="Albert L."/>
            <person name="Andreopoulos W."/>
            <person name="Angelini C."/>
            <person name="Antonin V."/>
            <person name="Barry K.W."/>
            <person name="Bougher N.L."/>
            <person name="Buchanan P."/>
            <person name="Buyck B."/>
            <person name="Bense V."/>
            <person name="Catcheside P."/>
            <person name="Chovatia M."/>
            <person name="Cooper J."/>
            <person name="Damon W."/>
            <person name="Desjardin D."/>
            <person name="Finy P."/>
            <person name="Geml J."/>
            <person name="Haridas S."/>
            <person name="Hughes K."/>
            <person name="Justo A."/>
            <person name="Karasinski D."/>
            <person name="Kautmanova I."/>
            <person name="Kiss B."/>
            <person name="Kocsube S."/>
            <person name="Kotiranta H."/>
            <person name="LaButti K.M."/>
            <person name="Lechner B.E."/>
            <person name="Liimatainen K."/>
            <person name="Lipzen A."/>
            <person name="Lukacs Z."/>
            <person name="Mihaltcheva S."/>
            <person name="Morgado L.N."/>
            <person name="Niskanen T."/>
            <person name="Noordeloos M.E."/>
            <person name="Ohm R.A."/>
            <person name="Ortiz-Santana B."/>
            <person name="Ovrebo C."/>
            <person name="Racz N."/>
            <person name="Riley R."/>
            <person name="Savchenko A."/>
            <person name="Shiryaev A."/>
            <person name="Soop K."/>
            <person name="Spirin V."/>
            <person name="Szebenyi C."/>
            <person name="Tomsovsky M."/>
            <person name="Tulloss R.E."/>
            <person name="Uehling J."/>
            <person name="Grigoriev I.V."/>
            <person name="Vagvolgyi C."/>
            <person name="Papp T."/>
            <person name="Martin F.M."/>
            <person name="Miettinen O."/>
            <person name="Hibbett D.S."/>
            <person name="Nagy L.G."/>
        </authorList>
    </citation>
    <scope>NUCLEOTIDE SEQUENCE [LARGE SCALE GENOMIC DNA]</scope>
    <source>
        <strain evidence="1 2">OMC1185</strain>
    </source>
</reference>
<dbReference type="Gene3D" id="3.80.10.10">
    <property type="entry name" value="Ribonuclease Inhibitor"/>
    <property type="match status" value="1"/>
</dbReference>
<dbReference type="InterPro" id="IPR032675">
    <property type="entry name" value="LRR_dom_sf"/>
</dbReference>
<organism evidence="1 2">
    <name type="scientific">Heliocybe sulcata</name>
    <dbReference type="NCBI Taxonomy" id="5364"/>
    <lineage>
        <taxon>Eukaryota</taxon>
        <taxon>Fungi</taxon>
        <taxon>Dikarya</taxon>
        <taxon>Basidiomycota</taxon>
        <taxon>Agaricomycotina</taxon>
        <taxon>Agaricomycetes</taxon>
        <taxon>Gloeophyllales</taxon>
        <taxon>Gloeophyllaceae</taxon>
        <taxon>Heliocybe</taxon>
    </lineage>
</organism>
<protein>
    <submittedName>
        <fullName evidence="1">Uncharacterized protein</fullName>
    </submittedName>
</protein>
<gene>
    <name evidence="1" type="ORF">OE88DRAFT_1650265</name>
</gene>